<keyword evidence="1" id="KW-0175">Coiled coil</keyword>
<dbReference type="Gene3D" id="1.20.5.990">
    <property type="entry name" value="Nemo cc2-lz domain - 1d5 darpin complex"/>
    <property type="match status" value="1"/>
</dbReference>
<evidence type="ECO:0000313" key="3">
    <source>
        <dbReference type="Proteomes" id="UP000085678"/>
    </source>
</evidence>
<dbReference type="RefSeq" id="XP_013411579.1">
    <property type="nucleotide sequence ID" value="XM_013556125.1"/>
</dbReference>
<dbReference type="AlphaFoldDB" id="A0A1S3JNN5"/>
<gene>
    <name evidence="4" type="primary">LOC106174525</name>
</gene>
<dbReference type="InParanoid" id="A0A1S3JNN5"/>
<proteinExistence type="predicted"/>
<dbReference type="GO" id="GO:0000281">
    <property type="term" value="P:mitotic cytokinesis"/>
    <property type="evidence" value="ECO:0007669"/>
    <property type="project" value="InterPro"/>
</dbReference>
<feature type="region of interest" description="Disordered" evidence="2">
    <location>
        <begin position="1"/>
        <end position="83"/>
    </location>
</feature>
<sequence>MSKDESLPKPKPRTLQNERGHIDITSLSMEDFIFPDIEENTSPSKDGQVIHSKSDTEEPGYRIEAQEREPELKGSRKDDGQTLDLDLRKSKQQLSETAALCRDLADKLDRGYHKRKQAAKEQSRLVTENERLKQQLKEVIEANLRWQKYNEERENFVKNELKSRKTHNFANGVSGASLTDEQQKEVDKILLNAKAKISSVEEENEKLQDSIRELRLIIHRKDQEIEKLKNAGIRQDRHQSSHDDEYVSILREQIRAVTEDFEAERRDREAAHSKIVELENQLRQLKANCWR</sequence>
<dbReference type="PANTHER" id="PTHR31838:SF1">
    <property type="entry name" value="CENTROSOMAL PROTEIN OF 55 KDA"/>
    <property type="match status" value="1"/>
</dbReference>
<reference evidence="4" key="1">
    <citation type="submission" date="2025-08" db="UniProtKB">
        <authorList>
            <consortium name="RefSeq"/>
        </authorList>
    </citation>
    <scope>IDENTIFICATION</scope>
    <source>
        <tissue evidence="4">Gonads</tissue>
    </source>
</reference>
<evidence type="ECO:0000256" key="1">
    <source>
        <dbReference type="SAM" id="Coils"/>
    </source>
</evidence>
<dbReference type="Gene3D" id="1.20.5.1180">
    <property type="entry name" value="Geminin coiled-coil domain"/>
    <property type="match status" value="1"/>
</dbReference>
<dbReference type="KEGG" id="lak:106174525"/>
<dbReference type="Proteomes" id="UP000085678">
    <property type="component" value="Unplaced"/>
</dbReference>
<dbReference type="OrthoDB" id="6066489at2759"/>
<protein>
    <submittedName>
        <fullName evidence="4">TNFAIP3-interacting protein 2-like</fullName>
    </submittedName>
</protein>
<evidence type="ECO:0000313" key="4">
    <source>
        <dbReference type="RefSeq" id="XP_013411579.1"/>
    </source>
</evidence>
<dbReference type="GeneID" id="106174525"/>
<dbReference type="GO" id="GO:0051896">
    <property type="term" value="P:regulation of phosphatidylinositol 3-kinase/protein kinase B signal transduction"/>
    <property type="evidence" value="ECO:0007669"/>
    <property type="project" value="InterPro"/>
</dbReference>
<name>A0A1S3JNN5_LINAN</name>
<feature type="coiled-coil region" evidence="1">
    <location>
        <begin position="190"/>
        <end position="231"/>
    </location>
</feature>
<evidence type="ECO:0000256" key="2">
    <source>
        <dbReference type="SAM" id="MobiDB-lite"/>
    </source>
</evidence>
<feature type="coiled-coil region" evidence="1">
    <location>
        <begin position="115"/>
        <end position="142"/>
    </location>
</feature>
<dbReference type="InterPro" id="IPR038926">
    <property type="entry name" value="CEP55"/>
</dbReference>
<organism evidence="3 4">
    <name type="scientific">Lingula anatina</name>
    <name type="common">Brachiopod</name>
    <name type="synonym">Lingula unguis</name>
    <dbReference type="NCBI Taxonomy" id="7574"/>
    <lineage>
        <taxon>Eukaryota</taxon>
        <taxon>Metazoa</taxon>
        <taxon>Spiralia</taxon>
        <taxon>Lophotrochozoa</taxon>
        <taxon>Brachiopoda</taxon>
        <taxon>Linguliformea</taxon>
        <taxon>Lingulata</taxon>
        <taxon>Lingulida</taxon>
        <taxon>Linguloidea</taxon>
        <taxon>Lingulidae</taxon>
        <taxon>Lingula</taxon>
    </lineage>
</organism>
<keyword evidence="3" id="KW-1185">Reference proteome</keyword>
<accession>A0A1S3JNN5</accession>
<feature type="compositionally biased region" description="Basic and acidic residues" evidence="2">
    <location>
        <begin position="52"/>
        <end position="83"/>
    </location>
</feature>
<dbReference type="PANTHER" id="PTHR31838">
    <property type="entry name" value="CENTROSOMAL PROTEIN OF 55 KDA"/>
    <property type="match status" value="1"/>
</dbReference>
<feature type="coiled-coil region" evidence="1">
    <location>
        <begin position="261"/>
        <end position="288"/>
    </location>
</feature>